<proteinExistence type="predicted"/>
<protein>
    <submittedName>
        <fullName evidence="2">Uncharacterized protein</fullName>
    </submittedName>
</protein>
<dbReference type="EMBL" id="LGRX02010187">
    <property type="protein sequence ID" value="KAK3270802.1"/>
    <property type="molecule type" value="Genomic_DNA"/>
</dbReference>
<sequence>MPGAGARADALTGSGEKGAAEGFNPLAERSESDSELAPAAGAGASGDARFRRAGCRSAELNASSDTGSAPLTLAGEGVFGGEALGGPPDNPGGDLRGVRAGVTSRASPPYWRASARRTPPPLTGAPIPAVRPASRAPELRRARADRQARSARSRLPGPHG</sequence>
<name>A0AAE0G3A2_9CHLO</name>
<evidence type="ECO:0000313" key="3">
    <source>
        <dbReference type="Proteomes" id="UP001190700"/>
    </source>
</evidence>
<feature type="compositionally biased region" description="Low complexity" evidence="1">
    <location>
        <begin position="37"/>
        <end position="47"/>
    </location>
</feature>
<feature type="compositionally biased region" description="Polar residues" evidence="1">
    <location>
        <begin position="60"/>
        <end position="69"/>
    </location>
</feature>
<gene>
    <name evidence="2" type="ORF">CYMTET_20820</name>
</gene>
<feature type="region of interest" description="Disordered" evidence="1">
    <location>
        <begin position="1"/>
        <end position="160"/>
    </location>
</feature>
<evidence type="ECO:0000313" key="2">
    <source>
        <dbReference type="EMBL" id="KAK3270802.1"/>
    </source>
</evidence>
<organism evidence="2 3">
    <name type="scientific">Cymbomonas tetramitiformis</name>
    <dbReference type="NCBI Taxonomy" id="36881"/>
    <lineage>
        <taxon>Eukaryota</taxon>
        <taxon>Viridiplantae</taxon>
        <taxon>Chlorophyta</taxon>
        <taxon>Pyramimonadophyceae</taxon>
        <taxon>Pyramimonadales</taxon>
        <taxon>Pyramimonadaceae</taxon>
        <taxon>Cymbomonas</taxon>
    </lineage>
</organism>
<accession>A0AAE0G3A2</accession>
<reference evidence="2 3" key="1">
    <citation type="journal article" date="2015" name="Genome Biol. Evol.">
        <title>Comparative Genomics of a Bacterivorous Green Alga Reveals Evolutionary Causalities and Consequences of Phago-Mixotrophic Mode of Nutrition.</title>
        <authorList>
            <person name="Burns J.A."/>
            <person name="Paasch A."/>
            <person name="Narechania A."/>
            <person name="Kim E."/>
        </authorList>
    </citation>
    <scope>NUCLEOTIDE SEQUENCE [LARGE SCALE GENOMIC DNA]</scope>
    <source>
        <strain evidence="2 3">PLY_AMNH</strain>
    </source>
</reference>
<evidence type="ECO:0000256" key="1">
    <source>
        <dbReference type="SAM" id="MobiDB-lite"/>
    </source>
</evidence>
<keyword evidence="3" id="KW-1185">Reference proteome</keyword>
<dbReference type="Proteomes" id="UP001190700">
    <property type="component" value="Unassembled WGS sequence"/>
</dbReference>
<dbReference type="AlphaFoldDB" id="A0AAE0G3A2"/>
<comment type="caution">
    <text evidence="2">The sequence shown here is derived from an EMBL/GenBank/DDBJ whole genome shotgun (WGS) entry which is preliminary data.</text>
</comment>
<feature type="compositionally biased region" description="Basic and acidic residues" evidence="1">
    <location>
        <begin position="137"/>
        <end position="148"/>
    </location>
</feature>